<dbReference type="EMBL" id="UYWW01003121">
    <property type="protein sequence ID" value="VDM12471.1"/>
    <property type="molecule type" value="Genomic_DNA"/>
</dbReference>
<reference evidence="4" key="4">
    <citation type="submission" date="2024-02" db="UniProtKB">
        <authorList>
            <consortium name="WormBaseParasite"/>
        </authorList>
    </citation>
    <scope>IDENTIFICATION</scope>
    <source>
        <strain evidence="4">pt0022</strain>
    </source>
</reference>
<evidence type="ECO:0000313" key="4">
    <source>
        <dbReference type="WBParaSite" id="mrna-Wban_07490"/>
    </source>
</evidence>
<evidence type="ECO:0000313" key="1">
    <source>
        <dbReference type="EMBL" id="VDM12471.1"/>
    </source>
</evidence>
<keyword evidence="3" id="KW-1185">Reference proteome</keyword>
<evidence type="ECO:0000313" key="2">
    <source>
        <dbReference type="Proteomes" id="UP000093561"/>
    </source>
</evidence>
<dbReference type="AlphaFoldDB" id="A0A3P7DR73"/>
<gene>
    <name evidence="1" type="ORF">WBA_LOCUS5857</name>
</gene>
<dbReference type="Proteomes" id="UP000093561">
    <property type="component" value="Unassembled WGS sequence"/>
</dbReference>
<name>A0A3P7DR73_WUCBA</name>
<dbReference type="WBParaSite" id="mrna-Wban_07490">
    <property type="protein sequence ID" value="mrna-Wban_07490"/>
    <property type="gene ID" value="Wban_07490"/>
</dbReference>
<dbReference type="Proteomes" id="UP000270924">
    <property type="component" value="Unassembled WGS sequence"/>
</dbReference>
<reference evidence="2" key="2">
    <citation type="journal article" date="2016" name="Mol. Ecol.">
        <title>Population genomics of the filarial nematode parasite Wuchereria bancrofti from mosquitoes.</title>
        <authorList>
            <person name="Small S.T."/>
            <person name="Reimer L.J."/>
            <person name="Tisch D.J."/>
            <person name="King C.L."/>
            <person name="Christensen B.M."/>
            <person name="Siba P.M."/>
            <person name="Kazura J.W."/>
            <person name="Serre D."/>
            <person name="Zimmerman P.A."/>
        </authorList>
    </citation>
    <scope>NUCLEOTIDE SEQUENCE</scope>
    <source>
        <strain evidence="2">pt0022</strain>
    </source>
</reference>
<protein>
    <submittedName>
        <fullName evidence="1 4">Uncharacterized protein</fullName>
    </submittedName>
</protein>
<accession>A0A3P7DR73</accession>
<evidence type="ECO:0000313" key="3">
    <source>
        <dbReference type="Proteomes" id="UP000270924"/>
    </source>
</evidence>
<proteinExistence type="predicted"/>
<organism evidence="1 3">
    <name type="scientific">Wuchereria bancrofti</name>
    <dbReference type="NCBI Taxonomy" id="6293"/>
    <lineage>
        <taxon>Eukaryota</taxon>
        <taxon>Metazoa</taxon>
        <taxon>Ecdysozoa</taxon>
        <taxon>Nematoda</taxon>
        <taxon>Chromadorea</taxon>
        <taxon>Rhabditida</taxon>
        <taxon>Spirurina</taxon>
        <taxon>Spiruromorpha</taxon>
        <taxon>Filarioidea</taxon>
        <taxon>Onchocercidae</taxon>
        <taxon>Wuchereria</taxon>
    </lineage>
</organism>
<reference evidence="2" key="1">
    <citation type="submission" date="2015-03" db="EMBL/GenBank/DDBJ databases">
        <title>Wuchereria bancrofti Genome Sequencing Papua New Guinea Strain.</title>
        <authorList>
            <person name="Small S.T."/>
            <person name="Serre D."/>
            <person name="Zimmerman P.A."/>
        </authorList>
    </citation>
    <scope>NUCLEOTIDE SEQUENCE [LARGE SCALE GENOMIC DNA]</scope>
    <source>
        <strain evidence="2">pt0022</strain>
    </source>
</reference>
<dbReference type="InParanoid" id="A0A3P7DR73"/>
<reference evidence="1 3" key="3">
    <citation type="submission" date="2018-11" db="EMBL/GenBank/DDBJ databases">
        <authorList>
            <consortium name="Pathogen Informatics"/>
        </authorList>
    </citation>
    <scope>NUCLEOTIDE SEQUENCE [LARGE SCALE GENOMIC DNA]</scope>
</reference>
<sequence>MTGERIPKQIEFGNNANGDERRAEIVDIENEMALLIQQGWLLIREYNTKMLKYLRLKMTYDMLRIKRSEQEMQRKYKRGSH</sequence>
<dbReference type="OMA" id="LTCDIMR"/>